<dbReference type="GO" id="GO:0016971">
    <property type="term" value="F:flavin-dependent sulfhydryl oxidase activity"/>
    <property type="evidence" value="ECO:0007669"/>
    <property type="project" value="InterPro"/>
</dbReference>
<keyword evidence="1" id="KW-0732">Signal</keyword>
<proteinExistence type="predicted"/>
<keyword evidence="3" id="KW-1185">Reference proteome</keyword>
<feature type="chain" id="PRO_5041707552" description="Thioredoxin domain-containing protein" evidence="1">
    <location>
        <begin position="19"/>
        <end position="206"/>
    </location>
</feature>
<protein>
    <recommendedName>
        <fullName evidence="4">Thioredoxin domain-containing protein</fullName>
    </recommendedName>
</protein>
<feature type="signal peptide" evidence="1">
    <location>
        <begin position="1"/>
        <end position="18"/>
    </location>
</feature>
<dbReference type="GO" id="GO:0005615">
    <property type="term" value="C:extracellular space"/>
    <property type="evidence" value="ECO:0007669"/>
    <property type="project" value="TreeGrafter"/>
</dbReference>
<accession>A0AA88R680</accession>
<evidence type="ECO:0000256" key="1">
    <source>
        <dbReference type="SAM" id="SignalP"/>
    </source>
</evidence>
<dbReference type="Gene3D" id="3.40.30.10">
    <property type="entry name" value="Glutaredoxin"/>
    <property type="match status" value="1"/>
</dbReference>
<dbReference type="GO" id="GO:0003756">
    <property type="term" value="F:protein disulfide isomerase activity"/>
    <property type="evidence" value="ECO:0007669"/>
    <property type="project" value="TreeGrafter"/>
</dbReference>
<sequence>MSSLLMLLSLLLTSSVAASSSQSFPVSVGSRSILRAIVNNNGGDRPDFAVDLNSTIFDAVLRETPVTYAVVEFFAHWFPVSAPMHFLVHHLISDAKEGVCGFAWASDGEAGVDVGDGQLVRFGWILVWCPACRNYKPHYEKVARLFNGADAVHPGIILMTRVDCALKALLAFQVCIDDEWVTMFLATDLGYQTDHIAARLEEEGGH</sequence>
<evidence type="ECO:0000313" key="2">
    <source>
        <dbReference type="EMBL" id="KAK2971065.1"/>
    </source>
</evidence>
<dbReference type="InterPro" id="IPR039798">
    <property type="entry name" value="Sulfhydryl_oxidase"/>
</dbReference>
<evidence type="ECO:0000313" key="3">
    <source>
        <dbReference type="Proteomes" id="UP001187471"/>
    </source>
</evidence>
<name>A0AA88R680_9ASTE</name>
<gene>
    <name evidence="2" type="ORF">RJ640_022620</name>
</gene>
<dbReference type="EMBL" id="JAVXUO010002611">
    <property type="protein sequence ID" value="KAK2971065.1"/>
    <property type="molecule type" value="Genomic_DNA"/>
</dbReference>
<dbReference type="GO" id="GO:0006457">
    <property type="term" value="P:protein folding"/>
    <property type="evidence" value="ECO:0007669"/>
    <property type="project" value="TreeGrafter"/>
</dbReference>
<dbReference type="GO" id="GO:0000139">
    <property type="term" value="C:Golgi membrane"/>
    <property type="evidence" value="ECO:0007669"/>
    <property type="project" value="TreeGrafter"/>
</dbReference>
<dbReference type="PANTHER" id="PTHR22897:SF8">
    <property type="entry name" value="SULFHYDRYL OXIDASE"/>
    <property type="match status" value="1"/>
</dbReference>
<dbReference type="PANTHER" id="PTHR22897">
    <property type="entry name" value="QUIESCIN Q6-RELATED SULFHYDRYL OXIDASE"/>
    <property type="match status" value="1"/>
</dbReference>
<comment type="caution">
    <text evidence="2">The sequence shown here is derived from an EMBL/GenBank/DDBJ whole genome shotgun (WGS) entry which is preliminary data.</text>
</comment>
<organism evidence="2 3">
    <name type="scientific">Escallonia rubra</name>
    <dbReference type="NCBI Taxonomy" id="112253"/>
    <lineage>
        <taxon>Eukaryota</taxon>
        <taxon>Viridiplantae</taxon>
        <taxon>Streptophyta</taxon>
        <taxon>Embryophyta</taxon>
        <taxon>Tracheophyta</taxon>
        <taxon>Spermatophyta</taxon>
        <taxon>Magnoliopsida</taxon>
        <taxon>eudicotyledons</taxon>
        <taxon>Gunneridae</taxon>
        <taxon>Pentapetalae</taxon>
        <taxon>asterids</taxon>
        <taxon>campanulids</taxon>
        <taxon>Escalloniales</taxon>
        <taxon>Escalloniaceae</taxon>
        <taxon>Escallonia</taxon>
    </lineage>
</organism>
<reference evidence="2" key="1">
    <citation type="submission" date="2022-12" db="EMBL/GenBank/DDBJ databases">
        <title>Draft genome assemblies for two species of Escallonia (Escalloniales).</title>
        <authorList>
            <person name="Chanderbali A."/>
            <person name="Dervinis C."/>
            <person name="Anghel I."/>
            <person name="Soltis D."/>
            <person name="Soltis P."/>
            <person name="Zapata F."/>
        </authorList>
    </citation>
    <scope>NUCLEOTIDE SEQUENCE</scope>
    <source>
        <strain evidence="2">UCBG92.1500</strain>
        <tissue evidence="2">Leaf</tissue>
    </source>
</reference>
<evidence type="ECO:0008006" key="4">
    <source>
        <dbReference type="Google" id="ProtNLM"/>
    </source>
</evidence>
<dbReference type="AlphaFoldDB" id="A0AA88R680"/>
<dbReference type="Proteomes" id="UP001187471">
    <property type="component" value="Unassembled WGS sequence"/>
</dbReference>